<dbReference type="GO" id="GO:0045454">
    <property type="term" value="P:cell redox homeostasis"/>
    <property type="evidence" value="ECO:0007669"/>
    <property type="project" value="TreeGrafter"/>
</dbReference>
<evidence type="ECO:0000256" key="2">
    <source>
        <dbReference type="ARBA" id="ARBA00022982"/>
    </source>
</evidence>
<dbReference type="Gene3D" id="3.40.30.10">
    <property type="entry name" value="Glutaredoxin"/>
    <property type="match status" value="1"/>
</dbReference>
<dbReference type="SUPFAM" id="SSF52833">
    <property type="entry name" value="Thioredoxin-like"/>
    <property type="match status" value="1"/>
</dbReference>
<name>A0A934MLQ9_9HYPH</name>
<keyword evidence="4" id="KW-0676">Redox-active center</keyword>
<dbReference type="RefSeq" id="WP_198882498.1">
    <property type="nucleotide sequence ID" value="NZ_JAEKJA010000010.1"/>
</dbReference>
<comment type="caution">
    <text evidence="6">The sequence shown here is derived from an EMBL/GenBank/DDBJ whole genome shotgun (WGS) entry which is preliminary data.</text>
</comment>
<dbReference type="PROSITE" id="PS51352">
    <property type="entry name" value="THIOREDOXIN_2"/>
    <property type="match status" value="1"/>
</dbReference>
<proteinExistence type="predicted"/>
<evidence type="ECO:0000313" key="6">
    <source>
        <dbReference type="EMBL" id="MBJ3776594.1"/>
    </source>
</evidence>
<keyword evidence="1" id="KW-0813">Transport</keyword>
<dbReference type="PROSITE" id="PS00194">
    <property type="entry name" value="THIOREDOXIN_1"/>
    <property type="match status" value="1"/>
</dbReference>
<evidence type="ECO:0000256" key="4">
    <source>
        <dbReference type="ARBA" id="ARBA00023284"/>
    </source>
</evidence>
<dbReference type="GO" id="GO:0005829">
    <property type="term" value="C:cytosol"/>
    <property type="evidence" value="ECO:0007669"/>
    <property type="project" value="TreeGrafter"/>
</dbReference>
<protein>
    <submittedName>
        <fullName evidence="6">Thiol reductase thioredoxin</fullName>
    </submittedName>
</protein>
<sequence>MTAATRATRQIVCPHCTKTNRVPVDRPMSAARCGACHRPLFDGHPAAVDAAAFDRHRRNNDIPILVDVWAPWCGPCRAMAPMFERAVTELEPDVRLLKLNSDEEPRIAAELGVRGIPALFLIHRGRVVAQSAGAQEASRIVAWVRAQMASA</sequence>
<dbReference type="Proteomes" id="UP000609531">
    <property type="component" value="Unassembled WGS sequence"/>
</dbReference>
<keyword evidence="3" id="KW-1015">Disulfide bond</keyword>
<dbReference type="AlphaFoldDB" id="A0A934MLQ9"/>
<evidence type="ECO:0000259" key="5">
    <source>
        <dbReference type="PROSITE" id="PS51352"/>
    </source>
</evidence>
<dbReference type="Gene3D" id="2.30.30.380">
    <property type="entry name" value="Zn-finger domain of Sec23/24"/>
    <property type="match status" value="1"/>
</dbReference>
<dbReference type="Pfam" id="PF00085">
    <property type="entry name" value="Thioredoxin"/>
    <property type="match status" value="1"/>
</dbReference>
<dbReference type="PANTHER" id="PTHR45663:SF11">
    <property type="entry name" value="GEO12009P1"/>
    <property type="match status" value="1"/>
</dbReference>
<dbReference type="CDD" id="cd02947">
    <property type="entry name" value="TRX_family"/>
    <property type="match status" value="1"/>
</dbReference>
<accession>A0A934MLQ9</accession>
<dbReference type="PRINTS" id="PR00421">
    <property type="entry name" value="THIOREDOXIN"/>
</dbReference>
<dbReference type="PANTHER" id="PTHR45663">
    <property type="entry name" value="GEO12009P1"/>
    <property type="match status" value="1"/>
</dbReference>
<organism evidence="6 7">
    <name type="scientific">Acuticoccus mangrovi</name>
    <dbReference type="NCBI Taxonomy" id="2796142"/>
    <lineage>
        <taxon>Bacteria</taxon>
        <taxon>Pseudomonadati</taxon>
        <taxon>Pseudomonadota</taxon>
        <taxon>Alphaproteobacteria</taxon>
        <taxon>Hyphomicrobiales</taxon>
        <taxon>Amorphaceae</taxon>
        <taxon>Acuticoccus</taxon>
    </lineage>
</organism>
<dbReference type="InterPro" id="IPR036249">
    <property type="entry name" value="Thioredoxin-like_sf"/>
</dbReference>
<dbReference type="EMBL" id="JAEKJA010000010">
    <property type="protein sequence ID" value="MBJ3776594.1"/>
    <property type="molecule type" value="Genomic_DNA"/>
</dbReference>
<dbReference type="GO" id="GO:0015035">
    <property type="term" value="F:protein-disulfide reductase activity"/>
    <property type="evidence" value="ECO:0007669"/>
    <property type="project" value="TreeGrafter"/>
</dbReference>
<evidence type="ECO:0000256" key="1">
    <source>
        <dbReference type="ARBA" id="ARBA00022448"/>
    </source>
</evidence>
<dbReference type="Pfam" id="PF21352">
    <property type="entry name" value="Zn_ribbon_Thio2"/>
    <property type="match status" value="1"/>
</dbReference>
<dbReference type="InterPro" id="IPR049299">
    <property type="entry name" value="Thio2_N"/>
</dbReference>
<reference evidence="6" key="1">
    <citation type="submission" date="2020-12" db="EMBL/GenBank/DDBJ databases">
        <title>Bacterial taxonomy.</title>
        <authorList>
            <person name="Pan X."/>
        </authorList>
    </citation>
    <scope>NUCLEOTIDE SEQUENCE</scope>
    <source>
        <strain evidence="6">B2012</strain>
    </source>
</reference>
<feature type="domain" description="Thioredoxin" evidence="5">
    <location>
        <begin position="44"/>
        <end position="149"/>
    </location>
</feature>
<dbReference type="InterPro" id="IPR013766">
    <property type="entry name" value="Thioredoxin_domain"/>
</dbReference>
<dbReference type="InterPro" id="IPR017937">
    <property type="entry name" value="Thioredoxin_CS"/>
</dbReference>
<gene>
    <name evidence="6" type="ORF">JCR33_12890</name>
</gene>
<evidence type="ECO:0000313" key="7">
    <source>
        <dbReference type="Proteomes" id="UP000609531"/>
    </source>
</evidence>
<keyword evidence="7" id="KW-1185">Reference proteome</keyword>
<evidence type="ECO:0000256" key="3">
    <source>
        <dbReference type="ARBA" id="ARBA00023157"/>
    </source>
</evidence>
<keyword evidence="2" id="KW-0249">Electron transport</keyword>